<dbReference type="PANTHER" id="PTHR11092">
    <property type="entry name" value="SUGAR NUCLEOTIDE EPIMERASE RELATED"/>
    <property type="match status" value="1"/>
</dbReference>
<dbReference type="SUPFAM" id="SSF51735">
    <property type="entry name" value="NAD(P)-binding Rossmann-fold domains"/>
    <property type="match status" value="1"/>
</dbReference>
<organism evidence="4 5">
    <name type="scientific">Lysinibacillus alkalisoli</name>
    <dbReference type="NCBI Taxonomy" id="1911548"/>
    <lineage>
        <taxon>Bacteria</taxon>
        <taxon>Bacillati</taxon>
        <taxon>Bacillota</taxon>
        <taxon>Bacilli</taxon>
        <taxon>Bacillales</taxon>
        <taxon>Bacillaceae</taxon>
        <taxon>Lysinibacillus</taxon>
    </lineage>
</organism>
<dbReference type="InterPro" id="IPR001509">
    <property type="entry name" value="Epimerase_deHydtase"/>
</dbReference>
<sequence>MKIVVAGGSGFVGKKLTTLLHNDGHEVVILTRGKSRMEKGMQFVQWLSKEADPVAEIRYADAFVNLAGVSLNSGRWTEKKKHEIYASRMQATSTLIDMMTQLSQPPKVLVNASAVGIYPASQHMIYTEEDKIFSQDFLGSTVRDWERMANRAQALNVRVATGRFGVILGKDGGALPLMALPYRYYVGGPVGSGKQWLSWVHVDDVARALYFAMTTPELIGPFNVTAPHPLRMADFVQVLSDVLHKPNWLAVPSFVLQIALGEQSKLVLEGQHVVPQQLEKHGFEFKYPTAQQALENIYA</sequence>
<feature type="domain" description="NAD-dependent epimerase/dehydratase" evidence="2">
    <location>
        <begin position="3"/>
        <end position="219"/>
    </location>
</feature>
<evidence type="ECO:0000313" key="5">
    <source>
        <dbReference type="Proteomes" id="UP000616608"/>
    </source>
</evidence>
<reference evidence="4" key="2">
    <citation type="submission" date="2020-09" db="EMBL/GenBank/DDBJ databases">
        <authorList>
            <person name="Sun Q."/>
            <person name="Zhou Y."/>
        </authorList>
    </citation>
    <scope>NUCLEOTIDE SEQUENCE</scope>
    <source>
        <strain evidence="4">CGMCC 1.15760</strain>
    </source>
</reference>
<name>A0A917LJL4_9BACI</name>
<dbReference type="Proteomes" id="UP000616608">
    <property type="component" value="Unassembled WGS sequence"/>
</dbReference>
<feature type="domain" description="DUF1731" evidence="3">
    <location>
        <begin position="251"/>
        <end position="297"/>
    </location>
</feature>
<dbReference type="EMBL" id="BMJT01000012">
    <property type="protein sequence ID" value="GGG32267.1"/>
    <property type="molecule type" value="Genomic_DNA"/>
</dbReference>
<reference evidence="4" key="1">
    <citation type="journal article" date="2014" name="Int. J. Syst. Evol. Microbiol.">
        <title>Complete genome sequence of Corynebacterium casei LMG S-19264T (=DSM 44701T), isolated from a smear-ripened cheese.</title>
        <authorList>
            <consortium name="US DOE Joint Genome Institute (JGI-PGF)"/>
            <person name="Walter F."/>
            <person name="Albersmeier A."/>
            <person name="Kalinowski J."/>
            <person name="Ruckert C."/>
        </authorList>
    </citation>
    <scope>NUCLEOTIDE SEQUENCE</scope>
    <source>
        <strain evidence="4">CGMCC 1.15760</strain>
    </source>
</reference>
<dbReference type="AlphaFoldDB" id="A0A917LJL4"/>
<comment type="caution">
    <text evidence="4">The sequence shown here is derived from an EMBL/GenBank/DDBJ whole genome shotgun (WGS) entry which is preliminary data.</text>
</comment>
<evidence type="ECO:0000259" key="2">
    <source>
        <dbReference type="Pfam" id="PF01370"/>
    </source>
</evidence>
<proteinExistence type="inferred from homology"/>
<evidence type="ECO:0000259" key="3">
    <source>
        <dbReference type="Pfam" id="PF08338"/>
    </source>
</evidence>
<protein>
    <submittedName>
        <fullName evidence="4">Epimerase</fullName>
    </submittedName>
</protein>
<evidence type="ECO:0000256" key="1">
    <source>
        <dbReference type="ARBA" id="ARBA00009353"/>
    </source>
</evidence>
<comment type="similarity">
    <text evidence="1">Belongs to the NAD(P)-dependent epimerase/dehydratase family. SDR39U1 subfamily.</text>
</comment>
<dbReference type="InterPro" id="IPR010099">
    <property type="entry name" value="SDR39U1"/>
</dbReference>
<dbReference type="Gene3D" id="3.40.50.720">
    <property type="entry name" value="NAD(P)-binding Rossmann-like Domain"/>
    <property type="match status" value="1"/>
</dbReference>
<dbReference type="Pfam" id="PF01370">
    <property type="entry name" value="Epimerase"/>
    <property type="match status" value="1"/>
</dbReference>
<dbReference type="CDD" id="cd05242">
    <property type="entry name" value="SDR_a8"/>
    <property type="match status" value="1"/>
</dbReference>
<accession>A0A917LJL4</accession>
<dbReference type="InterPro" id="IPR036291">
    <property type="entry name" value="NAD(P)-bd_dom_sf"/>
</dbReference>
<dbReference type="RefSeq" id="WP_188615754.1">
    <property type="nucleotide sequence ID" value="NZ_BMJT01000012.1"/>
</dbReference>
<dbReference type="PANTHER" id="PTHR11092:SF0">
    <property type="entry name" value="EPIMERASE FAMILY PROTEIN SDR39U1"/>
    <property type="match status" value="1"/>
</dbReference>
<dbReference type="InterPro" id="IPR013549">
    <property type="entry name" value="DUF1731"/>
</dbReference>
<gene>
    <name evidence="4" type="ORF">GCM10007425_28670</name>
</gene>
<dbReference type="Pfam" id="PF08338">
    <property type="entry name" value="DUF1731"/>
    <property type="match status" value="1"/>
</dbReference>
<evidence type="ECO:0000313" key="4">
    <source>
        <dbReference type="EMBL" id="GGG32267.1"/>
    </source>
</evidence>
<keyword evidence="5" id="KW-1185">Reference proteome</keyword>
<dbReference type="NCBIfam" id="TIGR01777">
    <property type="entry name" value="yfcH"/>
    <property type="match status" value="1"/>
</dbReference>